<feature type="region of interest" description="Disordered" evidence="9">
    <location>
        <begin position="313"/>
        <end position="339"/>
    </location>
</feature>
<proteinExistence type="inferred from homology"/>
<dbReference type="Proteomes" id="UP000033066">
    <property type="component" value="Chromosome"/>
</dbReference>
<dbReference type="InterPro" id="IPR003439">
    <property type="entry name" value="ABC_transporter-like_ATP-bd"/>
</dbReference>
<comment type="subcellular location">
    <subcellularLocation>
        <location evidence="1">Cell membrane</location>
        <topology evidence="1">Peripheral membrane protein</topology>
        <orientation evidence="1">Cytoplasmic side</orientation>
    </subcellularLocation>
</comment>
<evidence type="ECO:0000313" key="11">
    <source>
        <dbReference type="EMBL" id="AKB83762.1"/>
    </source>
</evidence>
<accession>A0A0E3SPQ9</accession>
<dbReference type="SMART" id="SM00382">
    <property type="entry name" value="AAA"/>
    <property type="match status" value="1"/>
</dbReference>
<evidence type="ECO:0000256" key="5">
    <source>
        <dbReference type="ARBA" id="ARBA00022840"/>
    </source>
</evidence>
<dbReference type="InterPro" id="IPR017871">
    <property type="entry name" value="ABC_transporter-like_CS"/>
</dbReference>
<dbReference type="PANTHER" id="PTHR43582">
    <property type="entry name" value="LINEARMYCIN RESISTANCE ATP-BINDING PROTEIN LNRL"/>
    <property type="match status" value="1"/>
</dbReference>
<evidence type="ECO:0000259" key="10">
    <source>
        <dbReference type="PROSITE" id="PS50893"/>
    </source>
</evidence>
<keyword evidence="4" id="KW-0547">Nucleotide-binding</keyword>
<dbReference type="GO" id="GO:0005524">
    <property type="term" value="F:ATP binding"/>
    <property type="evidence" value="ECO:0007669"/>
    <property type="project" value="UniProtKB-KW"/>
</dbReference>
<comment type="similarity">
    <text evidence="8">Belongs to the ABC transporter superfamily. Drug exporter-1 (DrugE1) (TC 3.A.1.105) family.</text>
</comment>
<evidence type="ECO:0000313" key="12">
    <source>
        <dbReference type="Proteomes" id="UP000033066"/>
    </source>
</evidence>
<gene>
    <name evidence="11" type="ORF">MSBR3_3184</name>
</gene>
<organism evidence="11 12">
    <name type="scientific">Methanosarcina barkeri 3</name>
    <dbReference type="NCBI Taxonomy" id="1434107"/>
    <lineage>
        <taxon>Archaea</taxon>
        <taxon>Methanobacteriati</taxon>
        <taxon>Methanobacteriota</taxon>
        <taxon>Stenosarchaea group</taxon>
        <taxon>Methanomicrobia</taxon>
        <taxon>Methanosarcinales</taxon>
        <taxon>Methanosarcinaceae</taxon>
        <taxon>Methanosarcina</taxon>
    </lineage>
</organism>
<evidence type="ECO:0000256" key="2">
    <source>
        <dbReference type="ARBA" id="ARBA00022448"/>
    </source>
</evidence>
<keyword evidence="2" id="KW-0813">Transport</keyword>
<dbReference type="FunFam" id="3.40.50.300:FF:000589">
    <property type="entry name" value="ABC transporter, ATP-binding subunit"/>
    <property type="match status" value="1"/>
</dbReference>
<dbReference type="NCBIfam" id="TIGR01188">
    <property type="entry name" value="drrA"/>
    <property type="match status" value="1"/>
</dbReference>
<evidence type="ECO:0000256" key="1">
    <source>
        <dbReference type="ARBA" id="ARBA00004413"/>
    </source>
</evidence>
<keyword evidence="3" id="KW-1003">Cell membrane</keyword>
<dbReference type="InterPro" id="IPR027417">
    <property type="entry name" value="P-loop_NTPase"/>
</dbReference>
<dbReference type="GeneID" id="24790840"/>
<dbReference type="RefSeq" id="WP_080942356.1">
    <property type="nucleotide sequence ID" value="NZ_CP009517.1"/>
</dbReference>
<dbReference type="PATRIC" id="fig|1434107.4.peg.4017"/>
<dbReference type="InterPro" id="IPR005894">
    <property type="entry name" value="DrrA"/>
</dbReference>
<dbReference type="OrthoDB" id="31298at2157"/>
<dbReference type="SUPFAM" id="SSF52540">
    <property type="entry name" value="P-loop containing nucleoside triphosphate hydrolases"/>
    <property type="match status" value="1"/>
</dbReference>
<keyword evidence="6" id="KW-1278">Translocase</keyword>
<dbReference type="Gene3D" id="3.40.50.300">
    <property type="entry name" value="P-loop containing nucleotide triphosphate hydrolases"/>
    <property type="match status" value="1"/>
</dbReference>
<evidence type="ECO:0000256" key="6">
    <source>
        <dbReference type="ARBA" id="ARBA00022967"/>
    </source>
</evidence>
<dbReference type="GO" id="GO:1900753">
    <property type="term" value="P:doxorubicin transport"/>
    <property type="evidence" value="ECO:0007669"/>
    <property type="project" value="InterPro"/>
</dbReference>
<dbReference type="InterPro" id="IPR025302">
    <property type="entry name" value="DrrA1/2-like_C"/>
</dbReference>
<keyword evidence="12" id="KW-1185">Reference proteome</keyword>
<evidence type="ECO:0000256" key="9">
    <source>
        <dbReference type="SAM" id="MobiDB-lite"/>
    </source>
</evidence>
<dbReference type="Pfam" id="PF13732">
    <property type="entry name" value="DrrA1-3_C"/>
    <property type="match status" value="1"/>
</dbReference>
<name>A0A0E3SPQ9_METBA</name>
<dbReference type="Pfam" id="PF00005">
    <property type="entry name" value="ABC_tran"/>
    <property type="match status" value="1"/>
</dbReference>
<dbReference type="KEGG" id="mbak:MSBR3_3184"/>
<protein>
    <submittedName>
        <fullName evidence="11">ABC transporter, ATP-binding protein</fullName>
    </submittedName>
</protein>
<dbReference type="PROSITE" id="PS00211">
    <property type="entry name" value="ABC_TRANSPORTER_1"/>
    <property type="match status" value="1"/>
</dbReference>
<keyword evidence="7" id="KW-0472">Membrane</keyword>
<dbReference type="InterPro" id="IPR003593">
    <property type="entry name" value="AAA+_ATPase"/>
</dbReference>
<dbReference type="EMBL" id="CP009517">
    <property type="protein sequence ID" value="AKB83762.1"/>
    <property type="molecule type" value="Genomic_DNA"/>
</dbReference>
<dbReference type="HOGENOM" id="CLU_000604_1_2_2"/>
<evidence type="ECO:0000256" key="8">
    <source>
        <dbReference type="ARBA" id="ARBA00049985"/>
    </source>
</evidence>
<dbReference type="GO" id="GO:0016887">
    <property type="term" value="F:ATP hydrolysis activity"/>
    <property type="evidence" value="ECO:0007669"/>
    <property type="project" value="InterPro"/>
</dbReference>
<evidence type="ECO:0000256" key="3">
    <source>
        <dbReference type="ARBA" id="ARBA00022475"/>
    </source>
</evidence>
<feature type="compositionally biased region" description="Low complexity" evidence="9">
    <location>
        <begin position="317"/>
        <end position="326"/>
    </location>
</feature>
<dbReference type="PROSITE" id="PS50893">
    <property type="entry name" value="ABC_TRANSPORTER_2"/>
    <property type="match status" value="1"/>
</dbReference>
<sequence>MTGNVIEVNNLEHSYGSIKAVDNISFTVKQGEIFSFLGPNGAGKSTVINILTTLRKLQKGEARVNGYDVAKEPNSVRRSIGIVFQMLCLDHEMTVSENLEYHGRIYSMKKKERSKRIEELLKLTDLESKKDTLGKDLSGGMKRRLELARGLMTKPAVLFLDEPTIGFDIQTRMRMWEYLREIKREGTTIFLTTHYMEEADQLSDRISIIDHGKIIVTGTSNELKNKLGKDLIYLETSDNKAAAEILRSLASVKNVTEDTKSLRIMIGEDVTHVLPQIMDKIRGGGIEIIIVNIKKPSMDDVFVHYTGHELREGNGNGNANANANANEKQQEIETAVVSK</sequence>
<dbReference type="AlphaFoldDB" id="A0A0E3SPQ9"/>
<evidence type="ECO:0000256" key="4">
    <source>
        <dbReference type="ARBA" id="ARBA00022741"/>
    </source>
</evidence>
<keyword evidence="5 11" id="KW-0067">ATP-binding</keyword>
<dbReference type="GO" id="GO:0043215">
    <property type="term" value="P:daunorubicin transport"/>
    <property type="evidence" value="ECO:0007669"/>
    <property type="project" value="InterPro"/>
</dbReference>
<evidence type="ECO:0000256" key="7">
    <source>
        <dbReference type="ARBA" id="ARBA00023136"/>
    </source>
</evidence>
<dbReference type="GO" id="GO:0005886">
    <property type="term" value="C:plasma membrane"/>
    <property type="evidence" value="ECO:0007669"/>
    <property type="project" value="UniProtKB-SubCell"/>
</dbReference>
<feature type="domain" description="ABC transporter" evidence="10">
    <location>
        <begin position="6"/>
        <end position="236"/>
    </location>
</feature>
<reference evidence="11" key="1">
    <citation type="submission" date="2014-07" db="EMBL/GenBank/DDBJ databases">
        <title>Methanogenic archaea and the global carbon cycle.</title>
        <authorList>
            <person name="Henriksen J.R."/>
            <person name="Luke J."/>
            <person name="Reinhart S."/>
            <person name="Benedict M.N."/>
            <person name="Youngblut N.D."/>
            <person name="Metcalf M.E."/>
            <person name="Whitaker R.J."/>
            <person name="Metcalf W.W."/>
        </authorList>
    </citation>
    <scope>NUCLEOTIDE SEQUENCE [LARGE SCALE GENOMIC DNA]</scope>
    <source>
        <strain evidence="11">3</strain>
    </source>
</reference>
<dbReference type="PANTHER" id="PTHR43582:SF4">
    <property type="entry name" value="ANTIBIOTIC RESISTANCE ABC TRANSPORTER ATP-BINDING PROTEIN"/>
    <property type="match status" value="1"/>
</dbReference>
<dbReference type="STRING" id="1434107.MSBR3_3184"/>